<dbReference type="AlphaFoldDB" id="A0AAE7Q6N3"/>
<evidence type="ECO:0000313" key="1">
    <source>
        <dbReference type="EMBL" id="QYA41722.1"/>
    </source>
</evidence>
<keyword evidence="2" id="KW-1185">Reference proteome</keyword>
<evidence type="ECO:0000313" key="2">
    <source>
        <dbReference type="Proteomes" id="UP000826802"/>
    </source>
</evidence>
<dbReference type="RefSeq" id="WP_203545619.1">
    <property type="nucleotide sequence ID" value="NZ_CP054482.1"/>
</dbReference>
<protein>
    <submittedName>
        <fullName evidence="1">Uncharacterized protein</fullName>
    </submittedName>
</protein>
<organism evidence="1 2">
    <name type="scientific">Macrococcoides bohemicum</name>
    <dbReference type="NCBI Taxonomy" id="1903056"/>
    <lineage>
        <taxon>Bacteria</taxon>
        <taxon>Bacillati</taxon>
        <taxon>Bacillota</taxon>
        <taxon>Bacilli</taxon>
        <taxon>Bacillales</taxon>
        <taxon>Staphylococcaceae</taxon>
        <taxon>Macrococcoides</taxon>
    </lineage>
</organism>
<proteinExistence type="predicted"/>
<dbReference type="GeneID" id="99098054"/>
<dbReference type="Proteomes" id="UP000826802">
    <property type="component" value="Chromosome"/>
</dbReference>
<accession>A0AAE7Q6N3</accession>
<reference evidence="1 2" key="1">
    <citation type="submission" date="2021-07" db="EMBL/GenBank/DDBJ databases">
        <title>Prevalence and characterization of methicillin-resistant Macrococcus spp. in food producing animals and meat in Switzerland in 2019.</title>
        <authorList>
            <person name="Keller J.E."/>
            <person name="Schwendener S."/>
            <person name="Neuenschwander J."/>
            <person name="Overesch G."/>
            <person name="Perreten V."/>
        </authorList>
    </citation>
    <scope>NUCLEOTIDE SEQUENCE [LARGE SCALE GENOMIC DNA]</scope>
    <source>
        <strain evidence="1 2">19Msa0936</strain>
    </source>
</reference>
<dbReference type="EMBL" id="CP079981">
    <property type="protein sequence ID" value="QYA41722.1"/>
    <property type="molecule type" value="Genomic_DNA"/>
</dbReference>
<sequence>MIIKDDLISSCYDMYILTKESDDEKALWIVFNNNHYFMKTYDQENVVRNQAEIESNNNVSVY</sequence>
<name>A0AAE7Q6N3_9STAP</name>
<gene>
    <name evidence="1" type="ORF">KYI11_08750</name>
</gene>